<dbReference type="Gene3D" id="3.60.21.10">
    <property type="match status" value="1"/>
</dbReference>
<dbReference type="InterPro" id="IPR029052">
    <property type="entry name" value="Metallo-depent_PP-like"/>
</dbReference>
<dbReference type="RefSeq" id="WP_073030079.1">
    <property type="nucleotide sequence ID" value="NZ_FQXJ01000008.1"/>
</dbReference>
<dbReference type="Pfam" id="PF00149">
    <property type="entry name" value="Metallophos"/>
    <property type="match status" value="1"/>
</dbReference>
<dbReference type="Proteomes" id="UP000183954">
    <property type="component" value="Unassembled WGS sequence"/>
</dbReference>
<accession>A0A1M5YL09</accession>
<dbReference type="PANTHER" id="PTHR43143">
    <property type="entry name" value="METALLOPHOSPHOESTERASE, CALCINEURIN SUPERFAMILY"/>
    <property type="match status" value="1"/>
</dbReference>
<feature type="domain" description="Calcineurin-like phosphoesterase" evidence="1">
    <location>
        <begin position="41"/>
        <end position="240"/>
    </location>
</feature>
<reference evidence="3" key="1">
    <citation type="submission" date="2016-11" db="EMBL/GenBank/DDBJ databases">
        <authorList>
            <person name="Varghese N."/>
            <person name="Submissions S."/>
        </authorList>
    </citation>
    <scope>NUCLEOTIDE SEQUENCE [LARGE SCALE GENOMIC DNA]</scope>
    <source>
        <strain evidence="3">DSM 15449</strain>
    </source>
</reference>
<evidence type="ECO:0000259" key="1">
    <source>
        <dbReference type="Pfam" id="PF00149"/>
    </source>
</evidence>
<dbReference type="InterPro" id="IPR051918">
    <property type="entry name" value="STPP_CPPED1"/>
</dbReference>
<protein>
    <submittedName>
        <fullName evidence="2">Calcineurin-like phosphoesterase</fullName>
    </submittedName>
</protein>
<name>A0A1M5YL09_9FIRM</name>
<sequence>MKKILLILCFIILSGLTLFNNKQFIPPDKVANSQQYEDDLTFAVLGDVHGNNDSLHRAIRDLYSINPGLDVLILNGDTVDQGIKKQYDEIKRTLFKTNSMLPKTIIKNIGNHEFFNYDIEVNSPQDVKTFINRYLEFSGEEKVYHDTWVEGYHFISLGSEDGNSETLDSIRAYISNEQRKWLTDKLAENYEKGRPMFVFLHQPLNSNPNSGWVGSDQSDELKKILSQYPEVILFSSHTHADLTEKGIVLNQPFTKVHTGAVHYTIVRNVQDQTRTREPFINGLYVVVNGNRVVIKGRNLKEGTWIFTQELYSQNAQ</sequence>
<evidence type="ECO:0000313" key="3">
    <source>
        <dbReference type="Proteomes" id="UP000183954"/>
    </source>
</evidence>
<dbReference type="EMBL" id="FQXJ01000008">
    <property type="protein sequence ID" value="SHI12682.1"/>
    <property type="molecule type" value="Genomic_DNA"/>
</dbReference>
<evidence type="ECO:0000313" key="2">
    <source>
        <dbReference type="EMBL" id="SHI12682.1"/>
    </source>
</evidence>
<dbReference type="STRING" id="1121420.SAMN02746098_02516"/>
<organism evidence="2 3">
    <name type="scientific">Desulfosporosinus lacus DSM 15449</name>
    <dbReference type="NCBI Taxonomy" id="1121420"/>
    <lineage>
        <taxon>Bacteria</taxon>
        <taxon>Bacillati</taxon>
        <taxon>Bacillota</taxon>
        <taxon>Clostridia</taxon>
        <taxon>Eubacteriales</taxon>
        <taxon>Desulfitobacteriaceae</taxon>
        <taxon>Desulfosporosinus</taxon>
    </lineage>
</organism>
<gene>
    <name evidence="2" type="ORF">SAMN02746098_02516</name>
</gene>
<dbReference type="AlphaFoldDB" id="A0A1M5YL09"/>
<keyword evidence="3" id="KW-1185">Reference proteome</keyword>
<dbReference type="GO" id="GO:0016787">
    <property type="term" value="F:hydrolase activity"/>
    <property type="evidence" value="ECO:0007669"/>
    <property type="project" value="InterPro"/>
</dbReference>
<dbReference type="SUPFAM" id="SSF56300">
    <property type="entry name" value="Metallo-dependent phosphatases"/>
    <property type="match status" value="1"/>
</dbReference>
<dbReference type="InterPro" id="IPR004843">
    <property type="entry name" value="Calcineurin-like_PHP"/>
</dbReference>
<dbReference type="PANTHER" id="PTHR43143:SF1">
    <property type="entry name" value="SERINE_THREONINE-PROTEIN PHOSPHATASE CPPED1"/>
    <property type="match status" value="1"/>
</dbReference>
<proteinExistence type="predicted"/>
<dbReference type="OrthoDB" id="1645838at2"/>